<comment type="caution">
    <text evidence="1">The sequence shown here is derived from an EMBL/GenBank/DDBJ whole genome shotgun (WGS) entry which is preliminary data.</text>
</comment>
<keyword evidence="2" id="KW-1185">Reference proteome</keyword>
<reference evidence="1" key="1">
    <citation type="submission" date="2021-10" db="EMBL/GenBank/DDBJ databases">
        <authorList>
            <person name="Piombo E."/>
        </authorList>
    </citation>
    <scope>NUCLEOTIDE SEQUENCE</scope>
</reference>
<sequence>MASLENHEPNWHGDLRTPFIGGKYIDPKSGALQTMIDYVKEHDRPNFYLGPPTVDIVVQNIHAALRLLFKRLKLAKERKLDIDSVMAAHYVIWVSLCHELTKDEFAQIPARMANSLWDENQ</sequence>
<evidence type="ECO:0000313" key="1">
    <source>
        <dbReference type="EMBL" id="CAH0052281.1"/>
    </source>
</evidence>
<protein>
    <submittedName>
        <fullName evidence="1">Uncharacterized protein</fullName>
    </submittedName>
</protein>
<organism evidence="1 2">
    <name type="scientific">Clonostachys solani</name>
    <dbReference type="NCBI Taxonomy" id="160281"/>
    <lineage>
        <taxon>Eukaryota</taxon>
        <taxon>Fungi</taxon>
        <taxon>Dikarya</taxon>
        <taxon>Ascomycota</taxon>
        <taxon>Pezizomycotina</taxon>
        <taxon>Sordariomycetes</taxon>
        <taxon>Hypocreomycetidae</taxon>
        <taxon>Hypocreales</taxon>
        <taxon>Bionectriaceae</taxon>
        <taxon>Clonostachys</taxon>
    </lineage>
</organism>
<evidence type="ECO:0000313" key="2">
    <source>
        <dbReference type="Proteomes" id="UP000775872"/>
    </source>
</evidence>
<gene>
    <name evidence="1" type="ORF">CSOL1703_00015401</name>
</gene>
<dbReference type="OrthoDB" id="3518210at2759"/>
<proteinExistence type="predicted"/>
<dbReference type="Proteomes" id="UP000775872">
    <property type="component" value="Unassembled WGS sequence"/>
</dbReference>
<name>A0A9P0EHX7_9HYPO</name>
<dbReference type="AlphaFoldDB" id="A0A9P0EHX7"/>
<accession>A0A9P0EHX7</accession>
<dbReference type="EMBL" id="CABFOC020000044">
    <property type="protein sequence ID" value="CAH0052281.1"/>
    <property type="molecule type" value="Genomic_DNA"/>
</dbReference>